<dbReference type="WBParaSite" id="EVEC_0001200601-mRNA-1">
    <property type="protein sequence ID" value="EVEC_0001200601-mRNA-1"/>
    <property type="gene ID" value="EVEC_0001200601"/>
</dbReference>
<proteinExistence type="predicted"/>
<dbReference type="SUPFAM" id="SSF52058">
    <property type="entry name" value="L domain-like"/>
    <property type="match status" value="1"/>
</dbReference>
<protein>
    <submittedName>
        <fullName evidence="5">LRRCT domain-containing protein</fullName>
    </submittedName>
</protein>
<dbReference type="InterPro" id="IPR001611">
    <property type="entry name" value="Leu-rich_rpt"/>
</dbReference>
<dbReference type="InterPro" id="IPR050467">
    <property type="entry name" value="LRFN"/>
</dbReference>
<dbReference type="STRING" id="51028.A0A0N4VM55"/>
<accession>A0A0N4VM55</accession>
<dbReference type="PANTHER" id="PTHR45842">
    <property type="entry name" value="SYNAPTIC ADHESION-LIKE MOLECULE SALM"/>
    <property type="match status" value="1"/>
</dbReference>
<dbReference type="AlphaFoldDB" id="A0A0N4VM55"/>
<keyword evidence="1" id="KW-0732">Signal</keyword>
<keyword evidence="4" id="KW-1185">Reference proteome</keyword>
<dbReference type="EMBL" id="UXUI01011769">
    <property type="protein sequence ID" value="VDD96500.1"/>
    <property type="molecule type" value="Genomic_DNA"/>
</dbReference>
<organism evidence="5">
    <name type="scientific">Enterobius vermicularis</name>
    <name type="common">Human pinworm</name>
    <dbReference type="NCBI Taxonomy" id="51028"/>
    <lineage>
        <taxon>Eukaryota</taxon>
        <taxon>Metazoa</taxon>
        <taxon>Ecdysozoa</taxon>
        <taxon>Nematoda</taxon>
        <taxon>Chromadorea</taxon>
        <taxon>Rhabditida</taxon>
        <taxon>Spirurina</taxon>
        <taxon>Oxyuridomorpha</taxon>
        <taxon>Oxyuroidea</taxon>
        <taxon>Oxyuridae</taxon>
        <taxon>Enterobius</taxon>
    </lineage>
</organism>
<evidence type="ECO:0000256" key="2">
    <source>
        <dbReference type="ARBA" id="ARBA00023180"/>
    </source>
</evidence>
<evidence type="ECO:0000313" key="5">
    <source>
        <dbReference type="WBParaSite" id="EVEC_0001200601-mRNA-1"/>
    </source>
</evidence>
<name>A0A0N4VM55_ENTVE</name>
<dbReference type="Pfam" id="PF13855">
    <property type="entry name" value="LRR_8"/>
    <property type="match status" value="1"/>
</dbReference>
<evidence type="ECO:0000256" key="1">
    <source>
        <dbReference type="ARBA" id="ARBA00022729"/>
    </source>
</evidence>
<dbReference type="OrthoDB" id="6363818at2759"/>
<reference evidence="3 4" key="2">
    <citation type="submission" date="2018-10" db="EMBL/GenBank/DDBJ databases">
        <authorList>
            <consortium name="Pathogen Informatics"/>
        </authorList>
    </citation>
    <scope>NUCLEOTIDE SEQUENCE [LARGE SCALE GENOMIC DNA]</scope>
</reference>
<evidence type="ECO:0000313" key="3">
    <source>
        <dbReference type="EMBL" id="VDD96500.1"/>
    </source>
</evidence>
<dbReference type="InterPro" id="IPR032675">
    <property type="entry name" value="LRR_dom_sf"/>
</dbReference>
<reference evidence="5" key="1">
    <citation type="submission" date="2017-02" db="UniProtKB">
        <authorList>
            <consortium name="WormBaseParasite"/>
        </authorList>
    </citation>
    <scope>IDENTIFICATION</scope>
</reference>
<dbReference type="Proteomes" id="UP000274131">
    <property type="component" value="Unassembled WGS sequence"/>
</dbReference>
<dbReference type="PANTHER" id="PTHR45842:SF12">
    <property type="entry name" value="KEKKON 5, ISOFORM A"/>
    <property type="match status" value="1"/>
</dbReference>
<evidence type="ECO:0000313" key="4">
    <source>
        <dbReference type="Proteomes" id="UP000274131"/>
    </source>
</evidence>
<gene>
    <name evidence="3" type="ORF">EVEC_LOCUS11251</name>
</gene>
<keyword evidence="2" id="KW-0325">Glycoprotein</keyword>
<sequence length="186" mass="21159">MSSLRELSISSEKCLKLKAGSFAGVTQIDFFNLRGVRLENNQILLIDVDAFHGLDTVERLVLTNNKIGNISSHAFTSTVNIGDLIIEENQIKYLNPGSLQSTAWRTKFRDNHIECNCANQWIRYIKDIFLLKHNFCGAEEGFRTLMNYTPNCQLKTQKSASDTVSALSKVYLSFVYMMLFLYLISV</sequence>
<dbReference type="Gene3D" id="3.80.10.10">
    <property type="entry name" value="Ribonuclease Inhibitor"/>
    <property type="match status" value="1"/>
</dbReference>